<organism evidence="2 3">
    <name type="scientific">Nocardia iowensis</name>
    <dbReference type="NCBI Taxonomy" id="204891"/>
    <lineage>
        <taxon>Bacteria</taxon>
        <taxon>Bacillati</taxon>
        <taxon>Actinomycetota</taxon>
        <taxon>Actinomycetes</taxon>
        <taxon>Mycobacteriales</taxon>
        <taxon>Nocardiaceae</taxon>
        <taxon>Nocardia</taxon>
    </lineage>
</organism>
<sequence>MGSAEDRAGVTLTNLDQPLFDGAEATKRDLVDYLEAVGERLVRQLRDRPLSVLRVRPGQEPFMQKNLPKYTPDWVHRVTVWAESAHREVTYALCDDVRTLLWFGNQRAVEYHPTLLLADHTKGPTHLVLDLDPAPDQPFRQAVLAAKLIRTALADDGLAGAVKTSGAKGVHVFVPLRPGTPIDDVAAATRAIAARAERIDPDLATTAFIREDRAGRVFLDSTRAGGATVVAAYSPRIRPGTPVSFPVAWADLDNVTPRDFTVHTAAAQLADHDPWADEMPEPQTLPADLIEEGHTIPVARVQAMHEGKRRARARRANSQPES</sequence>
<dbReference type="PANTHER" id="PTHR42705:SF2">
    <property type="entry name" value="BIFUNCTIONAL NON-HOMOLOGOUS END JOINING PROTEIN LIGD"/>
    <property type="match status" value="1"/>
</dbReference>
<proteinExistence type="predicted"/>
<evidence type="ECO:0000313" key="3">
    <source>
        <dbReference type="Proteomes" id="UP000694257"/>
    </source>
</evidence>
<dbReference type="Pfam" id="PF21686">
    <property type="entry name" value="LigD_Prim-Pol"/>
    <property type="match status" value="1"/>
</dbReference>
<dbReference type="GO" id="GO:0003910">
    <property type="term" value="F:DNA ligase (ATP) activity"/>
    <property type="evidence" value="ECO:0007669"/>
    <property type="project" value="UniProtKB-EC"/>
</dbReference>
<dbReference type="InterPro" id="IPR052171">
    <property type="entry name" value="NHEJ_LigD"/>
</dbReference>
<evidence type="ECO:0000259" key="1">
    <source>
        <dbReference type="Pfam" id="PF21686"/>
    </source>
</evidence>
<name>A0ABX8RNI5_NOCIO</name>
<dbReference type="PANTHER" id="PTHR42705">
    <property type="entry name" value="BIFUNCTIONAL NON-HOMOLOGOUS END JOINING PROTEIN LIGD"/>
    <property type="match status" value="1"/>
</dbReference>
<dbReference type="NCBIfam" id="TIGR02778">
    <property type="entry name" value="ligD_pol"/>
    <property type="match status" value="1"/>
</dbReference>
<keyword evidence="3" id="KW-1185">Reference proteome</keyword>
<evidence type="ECO:0000313" key="2">
    <source>
        <dbReference type="EMBL" id="QXN89985.1"/>
    </source>
</evidence>
<dbReference type="Proteomes" id="UP000694257">
    <property type="component" value="Chromosome"/>
</dbReference>
<dbReference type="InterPro" id="IPR014145">
    <property type="entry name" value="LigD_pol_dom"/>
</dbReference>
<dbReference type="EMBL" id="CP078145">
    <property type="protein sequence ID" value="QXN89985.1"/>
    <property type="molecule type" value="Genomic_DNA"/>
</dbReference>
<protein>
    <submittedName>
        <fullName evidence="2">Non-homologous end-joining DNA ligase</fullName>
        <ecNumber evidence="2">6.5.1.1</ecNumber>
    </submittedName>
</protein>
<feature type="domain" description="DNA ligase D polymerase" evidence="1">
    <location>
        <begin position="26"/>
        <end position="275"/>
    </location>
</feature>
<reference evidence="2 3" key="1">
    <citation type="submission" date="2021-07" db="EMBL/GenBank/DDBJ databases">
        <title>Whole Genome Sequence of Nocardia Iowensis.</title>
        <authorList>
            <person name="Lamm A."/>
            <person name="Collins-Fairclough A.M."/>
            <person name="Bunk B."/>
            <person name="Sproer C."/>
        </authorList>
    </citation>
    <scope>NUCLEOTIDE SEQUENCE [LARGE SCALE GENOMIC DNA]</scope>
    <source>
        <strain evidence="2 3">NRRL 5646</strain>
    </source>
</reference>
<dbReference type="RefSeq" id="WP_218470858.1">
    <property type="nucleotide sequence ID" value="NZ_BAABJN010000006.1"/>
</dbReference>
<gene>
    <name evidence="2" type="primary">ligD</name>
    <name evidence="2" type="ORF">KV110_31740</name>
</gene>
<keyword evidence="2" id="KW-0436">Ligase</keyword>
<dbReference type="EC" id="6.5.1.1" evidence="2"/>
<accession>A0ABX8RNI5</accession>